<organism evidence="1 2">
    <name type="scientific">Anaerocolumna cellulosilytica</name>
    <dbReference type="NCBI Taxonomy" id="433286"/>
    <lineage>
        <taxon>Bacteria</taxon>
        <taxon>Bacillati</taxon>
        <taxon>Bacillota</taxon>
        <taxon>Clostridia</taxon>
        <taxon>Lachnospirales</taxon>
        <taxon>Lachnospiraceae</taxon>
        <taxon>Anaerocolumna</taxon>
    </lineage>
</organism>
<dbReference type="Proteomes" id="UP000515561">
    <property type="component" value="Chromosome"/>
</dbReference>
<dbReference type="EMBL" id="AP023367">
    <property type="protein sequence ID" value="BCJ96812.1"/>
    <property type="molecule type" value="Genomic_DNA"/>
</dbReference>
<dbReference type="AlphaFoldDB" id="A0A6S6RC61"/>
<accession>A0A6S6RC61</accession>
<dbReference type="KEGG" id="acel:acsn021_43810"/>
<protein>
    <submittedName>
        <fullName evidence="1">Uncharacterized protein</fullName>
    </submittedName>
</protein>
<gene>
    <name evidence="1" type="ORF">acsn021_43810</name>
</gene>
<sequence>MLLSKNEFYNYFKQRHFNVYVIMLISPRNFRLFCREFSLGTIRFSVTNNKKYTK</sequence>
<evidence type="ECO:0000313" key="2">
    <source>
        <dbReference type="Proteomes" id="UP000515561"/>
    </source>
</evidence>
<proteinExistence type="predicted"/>
<name>A0A6S6RC61_9FIRM</name>
<evidence type="ECO:0000313" key="1">
    <source>
        <dbReference type="EMBL" id="BCJ96812.1"/>
    </source>
</evidence>
<keyword evidence="2" id="KW-1185">Reference proteome</keyword>
<reference evidence="1 2" key="1">
    <citation type="journal article" date="2016" name="Int. J. Syst. Evol. Microbiol.">
        <title>Descriptions of Anaerotaenia torta gen. nov., sp. nov. and Anaerocolumna cellulosilytica gen. nov., sp. nov. isolated from a methanogenic reactor of cattle waste.</title>
        <authorList>
            <person name="Uek A."/>
            <person name="Ohtaki Y."/>
            <person name="Kaku N."/>
            <person name="Ueki K."/>
        </authorList>
    </citation>
    <scope>NUCLEOTIDE SEQUENCE [LARGE SCALE GENOMIC DNA]</scope>
    <source>
        <strain evidence="1 2">SN021</strain>
    </source>
</reference>